<protein>
    <submittedName>
        <fullName evidence="2">Uncharacterized protein</fullName>
    </submittedName>
</protein>
<gene>
    <name evidence="2" type="ORF">AXG93_2712s1060</name>
</gene>
<feature type="compositionally biased region" description="Basic and acidic residues" evidence="1">
    <location>
        <begin position="633"/>
        <end position="646"/>
    </location>
</feature>
<proteinExistence type="predicted"/>
<dbReference type="EMBL" id="LVLJ01003474">
    <property type="protein sequence ID" value="OAE21337.1"/>
    <property type="molecule type" value="Genomic_DNA"/>
</dbReference>
<reference evidence="2" key="1">
    <citation type="submission" date="2016-03" db="EMBL/GenBank/DDBJ databases">
        <title>Mechanisms controlling the formation of the plant cell surface in tip-growing cells are functionally conserved among land plants.</title>
        <authorList>
            <person name="Honkanen S."/>
            <person name="Jones V.A."/>
            <person name="Morieri G."/>
            <person name="Champion C."/>
            <person name="Hetherington A.J."/>
            <person name="Kelly S."/>
            <person name="Saint-Marcoux D."/>
            <person name="Proust H."/>
            <person name="Prescott H."/>
            <person name="Dolan L."/>
        </authorList>
    </citation>
    <scope>NUCLEOTIDE SEQUENCE [LARGE SCALE GENOMIC DNA]</scope>
    <source>
        <tissue evidence="2">Whole gametophyte</tissue>
    </source>
</reference>
<accession>A0A176VL95</accession>
<dbReference type="Proteomes" id="UP000077202">
    <property type="component" value="Unassembled WGS sequence"/>
</dbReference>
<dbReference type="AlphaFoldDB" id="A0A176VL95"/>
<feature type="region of interest" description="Disordered" evidence="1">
    <location>
        <begin position="771"/>
        <end position="800"/>
    </location>
</feature>
<keyword evidence="3" id="KW-1185">Reference proteome</keyword>
<evidence type="ECO:0000313" key="2">
    <source>
        <dbReference type="EMBL" id="OAE21337.1"/>
    </source>
</evidence>
<feature type="compositionally biased region" description="Gly residues" evidence="1">
    <location>
        <begin position="662"/>
        <end position="674"/>
    </location>
</feature>
<feature type="region of interest" description="Disordered" evidence="1">
    <location>
        <begin position="716"/>
        <end position="745"/>
    </location>
</feature>
<feature type="compositionally biased region" description="Basic residues" evidence="1">
    <location>
        <begin position="647"/>
        <end position="657"/>
    </location>
</feature>
<sequence length="897" mass="103011">MNAIVRKSGSWNRNLDCCAIVFHRATARLDVEPLQVIFQLKSKHSMEKDVRCNYGVQSYMSLYIKCKLHELQGKTFFRSSKVCLSGAIKLAMSARYKQRREQEKARALAQIDGVLKAEYEGELDPSVETSQRIQFLNCLYYCKAHARDICGDCKLFSLKLRNLLNGFQLPDNNVPDLPWQCIQIVQADPSREEEATLLAQRWLWMQQVYYSNKVNKMPAFHEYNMHLVKLPPLSKIDEATASVDEIRRHLLPTFEALRGIAGSQRYHFALQSSVLITDFHTFSGGKEVLEEGFAVLFDTESSLQLSGPVRSLLTAEVEPDEENLSFHLQGQARMQEKAKFHILNAFGYLLENRTTSSFWRILELTATSLMDHVNNFDEEEDGQTVMTEKAKRSLIQLITQVFWALLYSQHQLQKVRNLQHQICQKSMYPFYSYHLPALEADLDIHLLVLKLSTVNLWNVPHVIYLLQDFKLACEQFPEQVNFIDPSVMGAVDEFAARFQALRLALNAAQFLLPEAEVKLAITKYRFDVKDKDVSARHDELLGLSETYRDVTKLRTPGLVGDVPTLYRLISKENRFRRFHSKDFFMMFDEAEMDSEITEKQFEALRAKYLHLFPAILSHWGEDERSLLPSAEAKRLKQNEKSAQKKEQRSKRRHKQKCNQHSGAGGGGGGGGGGAKAPQMDTSDDDRAQALDHEQIPASACMEPKLFWPEMELISLDPDHPLATSDEPEATPASPKSPRGERAPKSDSLLPLPVCYFLHFVRSDDCVFDENERPHNRQYNSNGSLDSPASSPQAHRNVDRINTQDMRTRDILWGKTNHTLEWSDLKQLLEHLGCEIEHLLGSRRRVTDPFSRRSVILYEPHGKKYCRPDEKLTYHIIIENLLGIKYEELITPREKLPV</sequence>
<evidence type="ECO:0000313" key="3">
    <source>
        <dbReference type="Proteomes" id="UP000077202"/>
    </source>
</evidence>
<comment type="caution">
    <text evidence="2">The sequence shown here is derived from an EMBL/GenBank/DDBJ whole genome shotgun (WGS) entry which is preliminary data.</text>
</comment>
<feature type="compositionally biased region" description="Polar residues" evidence="1">
    <location>
        <begin position="776"/>
        <end position="800"/>
    </location>
</feature>
<name>A0A176VL95_MARPO</name>
<evidence type="ECO:0000256" key="1">
    <source>
        <dbReference type="SAM" id="MobiDB-lite"/>
    </source>
</evidence>
<feature type="region of interest" description="Disordered" evidence="1">
    <location>
        <begin position="633"/>
        <end position="688"/>
    </location>
</feature>
<organism evidence="2 3">
    <name type="scientific">Marchantia polymorpha subsp. ruderalis</name>
    <dbReference type="NCBI Taxonomy" id="1480154"/>
    <lineage>
        <taxon>Eukaryota</taxon>
        <taxon>Viridiplantae</taxon>
        <taxon>Streptophyta</taxon>
        <taxon>Embryophyta</taxon>
        <taxon>Marchantiophyta</taxon>
        <taxon>Marchantiopsida</taxon>
        <taxon>Marchantiidae</taxon>
        <taxon>Marchantiales</taxon>
        <taxon>Marchantiaceae</taxon>
        <taxon>Marchantia</taxon>
    </lineage>
</organism>